<evidence type="ECO:0000313" key="5">
    <source>
        <dbReference type="EMBL" id="CAF3910306.1"/>
    </source>
</evidence>
<organism evidence="3 6">
    <name type="scientific">Didymodactylos carnosus</name>
    <dbReference type="NCBI Taxonomy" id="1234261"/>
    <lineage>
        <taxon>Eukaryota</taxon>
        <taxon>Metazoa</taxon>
        <taxon>Spiralia</taxon>
        <taxon>Gnathifera</taxon>
        <taxon>Rotifera</taxon>
        <taxon>Eurotatoria</taxon>
        <taxon>Bdelloidea</taxon>
        <taxon>Philodinida</taxon>
        <taxon>Philodinidae</taxon>
        <taxon>Didymodactylos</taxon>
    </lineage>
</organism>
<reference evidence="3" key="1">
    <citation type="submission" date="2021-02" db="EMBL/GenBank/DDBJ databases">
        <authorList>
            <person name="Nowell W R."/>
        </authorList>
    </citation>
    <scope>NUCLEOTIDE SEQUENCE</scope>
</reference>
<dbReference type="EMBL" id="CAJNOQ010006765">
    <property type="protein sequence ID" value="CAF1146771.1"/>
    <property type="molecule type" value="Genomic_DNA"/>
</dbReference>
<accession>A0A814SFK9</accession>
<dbReference type="OrthoDB" id="3355217at2759"/>
<dbReference type="EMBL" id="CAJNOK010007621">
    <property type="protein sequence ID" value="CAF1039709.1"/>
    <property type="molecule type" value="Genomic_DNA"/>
</dbReference>
<evidence type="ECO:0000313" key="2">
    <source>
        <dbReference type="EMBL" id="CAF1039709.1"/>
    </source>
</evidence>
<dbReference type="AlphaFoldDB" id="A0A814SFK9"/>
<keyword evidence="6" id="KW-1185">Reference proteome</keyword>
<dbReference type="Proteomes" id="UP000677228">
    <property type="component" value="Unassembled WGS sequence"/>
</dbReference>
<evidence type="ECO:0000313" key="3">
    <source>
        <dbReference type="EMBL" id="CAF1146771.1"/>
    </source>
</evidence>
<comment type="caution">
    <text evidence="3">The sequence shown here is derived from an EMBL/GenBank/DDBJ whole genome shotgun (WGS) entry which is preliminary data.</text>
</comment>
<dbReference type="Proteomes" id="UP000681722">
    <property type="component" value="Unassembled WGS sequence"/>
</dbReference>
<dbReference type="EMBL" id="CAJOBA010007632">
    <property type="protein sequence ID" value="CAF3807903.1"/>
    <property type="molecule type" value="Genomic_DNA"/>
</dbReference>
<protein>
    <submittedName>
        <fullName evidence="3">Uncharacterized protein</fullName>
    </submittedName>
</protein>
<proteinExistence type="predicted"/>
<evidence type="ECO:0000256" key="1">
    <source>
        <dbReference type="SAM" id="MobiDB-lite"/>
    </source>
</evidence>
<feature type="region of interest" description="Disordered" evidence="1">
    <location>
        <begin position="13"/>
        <end position="49"/>
    </location>
</feature>
<dbReference type="Proteomes" id="UP000663829">
    <property type="component" value="Unassembled WGS sequence"/>
</dbReference>
<dbReference type="EMBL" id="CAJOBC010006765">
    <property type="protein sequence ID" value="CAF3910306.1"/>
    <property type="molecule type" value="Genomic_DNA"/>
</dbReference>
<evidence type="ECO:0000313" key="4">
    <source>
        <dbReference type="EMBL" id="CAF3807903.1"/>
    </source>
</evidence>
<gene>
    <name evidence="3" type="ORF">GPM918_LOCUS20969</name>
    <name evidence="2" type="ORF">OVA965_LOCUS16419</name>
    <name evidence="5" type="ORF">SRO942_LOCUS20966</name>
    <name evidence="4" type="ORF">TMI583_LOCUS16428</name>
</gene>
<dbReference type="Proteomes" id="UP000682733">
    <property type="component" value="Unassembled WGS sequence"/>
</dbReference>
<evidence type="ECO:0000313" key="6">
    <source>
        <dbReference type="Proteomes" id="UP000663829"/>
    </source>
</evidence>
<name>A0A814SFK9_9BILA</name>
<sequence length="129" mass="14772">MAVESREVVLDVNDLPKTTTVRNQDDDASPKTTADPNQEDDAPPKQLPKPLAEFKQYVDSKLCYYSKPLENVELISIEPKIAYQCTMEILFETRYLRMVVKPYPWESGRVMGSRSLGKLNCLIFETLIN</sequence>